<evidence type="ECO:0000256" key="9">
    <source>
        <dbReference type="ARBA" id="ARBA00023224"/>
    </source>
</evidence>
<keyword evidence="12" id="KW-1185">Reference proteome</keyword>
<dbReference type="AlphaFoldDB" id="A0A3F2ZEH5"/>
<keyword evidence="6 10" id="KW-1133">Transmembrane helix</keyword>
<keyword evidence="3 10" id="KW-0716">Sensory transduction</keyword>
<evidence type="ECO:0000256" key="5">
    <source>
        <dbReference type="ARBA" id="ARBA00022725"/>
    </source>
</evidence>
<evidence type="ECO:0000256" key="6">
    <source>
        <dbReference type="ARBA" id="ARBA00022989"/>
    </source>
</evidence>
<sequence>MDIQEELNILHGKVLKLYRIFNSMATLEYIFPSSLKKLSILIVPSFVLFAWAICVTTVMNTDTQEVTFLYSVIYVGATYQSIFKFYILFVGHKNEFSELVKYMDTLTKDGKLKFADNIRKKRLIKSLKIGIFCTNAILSFININAILLVLYGISETKCCAMFCKIPEIFLARDHYLFLPVNLLYGVFAFFVMVEIIIVSDSFFILILAYFEGQLSAIAEVIQQLDQPEIVATKSKEIILFIYEAHREALHHLKIFRGIYWHLNLHVIITIFLYICLLLFMTRYSSASVATYMGAISSSFQLFAICFFGQILRDRTEAIGDALYQTRWYDMEQRELKALLIIMANSQRAIGLDAGGIMDLSFETFASVSNTIFTTRPLPRIQRRVLNVSSRFDL</sequence>
<evidence type="ECO:0000256" key="8">
    <source>
        <dbReference type="ARBA" id="ARBA00023170"/>
    </source>
</evidence>
<organism evidence="11 12">
    <name type="scientific">Phlebotomus papatasi</name>
    <name type="common">Sandfly</name>
    <dbReference type="NCBI Taxonomy" id="29031"/>
    <lineage>
        <taxon>Eukaryota</taxon>
        <taxon>Metazoa</taxon>
        <taxon>Ecdysozoa</taxon>
        <taxon>Arthropoda</taxon>
        <taxon>Hexapoda</taxon>
        <taxon>Insecta</taxon>
        <taxon>Pterygota</taxon>
        <taxon>Neoptera</taxon>
        <taxon>Endopterygota</taxon>
        <taxon>Diptera</taxon>
        <taxon>Nematocera</taxon>
        <taxon>Psychodoidea</taxon>
        <taxon>Psychodidae</taxon>
        <taxon>Phlebotomus</taxon>
        <taxon>Phlebotomus</taxon>
    </lineage>
</organism>
<evidence type="ECO:0000256" key="1">
    <source>
        <dbReference type="ARBA" id="ARBA00004651"/>
    </source>
</evidence>
<keyword evidence="4 10" id="KW-0812">Transmembrane</keyword>
<evidence type="ECO:0000256" key="4">
    <source>
        <dbReference type="ARBA" id="ARBA00022692"/>
    </source>
</evidence>
<evidence type="ECO:0000256" key="10">
    <source>
        <dbReference type="RuleBase" id="RU351113"/>
    </source>
</evidence>
<feature type="transmembrane region" description="Helical" evidence="10">
    <location>
        <begin position="38"/>
        <end position="59"/>
    </location>
</feature>
<evidence type="ECO:0000256" key="2">
    <source>
        <dbReference type="ARBA" id="ARBA00022475"/>
    </source>
</evidence>
<feature type="transmembrane region" description="Helical" evidence="10">
    <location>
        <begin position="286"/>
        <end position="307"/>
    </location>
</feature>
<dbReference type="VEuPathDB" id="VectorBase:PPAPM1_003801"/>
<accession>A0A3F2ZEH5</accession>
<dbReference type="GO" id="GO:0007165">
    <property type="term" value="P:signal transduction"/>
    <property type="evidence" value="ECO:0007669"/>
    <property type="project" value="UniProtKB-KW"/>
</dbReference>
<keyword evidence="5 10" id="KW-0552">Olfaction</keyword>
<keyword evidence="2" id="KW-1003">Cell membrane</keyword>
<comment type="similarity">
    <text evidence="10">Belongs to the insect chemoreceptor superfamily. Heteromeric odorant receptor channel (TC 1.A.69) family.</text>
</comment>
<dbReference type="GO" id="GO:0005886">
    <property type="term" value="C:plasma membrane"/>
    <property type="evidence" value="ECO:0007669"/>
    <property type="project" value="UniProtKB-SubCell"/>
</dbReference>
<comment type="subcellular location">
    <subcellularLocation>
        <location evidence="1 10">Cell membrane</location>
        <topology evidence="1 10">Multi-pass membrane protein</topology>
    </subcellularLocation>
</comment>
<dbReference type="EnsemblMetazoa" id="PPAI013229-RA">
    <property type="protein sequence ID" value="PPAI013229-PA"/>
    <property type="gene ID" value="PPAI013229"/>
</dbReference>
<dbReference type="EMBL" id="AJVK01018703">
    <property type="status" value="NOT_ANNOTATED_CDS"/>
    <property type="molecule type" value="Genomic_DNA"/>
</dbReference>
<evidence type="ECO:0000313" key="12">
    <source>
        <dbReference type="Proteomes" id="UP000092462"/>
    </source>
</evidence>
<dbReference type="GO" id="GO:0004984">
    <property type="term" value="F:olfactory receptor activity"/>
    <property type="evidence" value="ECO:0007669"/>
    <property type="project" value="InterPro"/>
</dbReference>
<evidence type="ECO:0000256" key="7">
    <source>
        <dbReference type="ARBA" id="ARBA00023136"/>
    </source>
</evidence>
<feature type="transmembrane region" description="Helical" evidence="10">
    <location>
        <begin position="71"/>
        <end position="91"/>
    </location>
</feature>
<name>A0A3F2ZEH5_PHLPP</name>
<dbReference type="PANTHER" id="PTHR21137">
    <property type="entry name" value="ODORANT RECEPTOR"/>
    <property type="match status" value="1"/>
</dbReference>
<dbReference type="VEuPathDB" id="VectorBase:PPAI013229"/>
<feature type="transmembrane region" description="Helical" evidence="10">
    <location>
        <begin position="258"/>
        <end position="280"/>
    </location>
</feature>
<keyword evidence="7 10" id="KW-0472">Membrane</keyword>
<keyword evidence="9 10" id="KW-0807">Transducer</keyword>
<keyword evidence="8 10" id="KW-0675">Receptor</keyword>
<dbReference type="Pfam" id="PF02949">
    <property type="entry name" value="7tm_6"/>
    <property type="match status" value="1"/>
</dbReference>
<feature type="transmembrane region" description="Helical" evidence="10">
    <location>
        <begin position="182"/>
        <end position="210"/>
    </location>
</feature>
<evidence type="ECO:0000256" key="3">
    <source>
        <dbReference type="ARBA" id="ARBA00022606"/>
    </source>
</evidence>
<feature type="transmembrane region" description="Helical" evidence="10">
    <location>
        <begin position="129"/>
        <end position="153"/>
    </location>
</feature>
<reference evidence="11" key="1">
    <citation type="submission" date="2022-08" db="UniProtKB">
        <authorList>
            <consortium name="EnsemblMetazoa"/>
        </authorList>
    </citation>
    <scope>IDENTIFICATION</scope>
    <source>
        <strain evidence="11">Israel</strain>
    </source>
</reference>
<dbReference type="InterPro" id="IPR004117">
    <property type="entry name" value="7tm6_olfct_rcpt"/>
</dbReference>
<protein>
    <recommendedName>
        <fullName evidence="10">Odorant receptor</fullName>
    </recommendedName>
</protein>
<evidence type="ECO:0000313" key="11">
    <source>
        <dbReference type="EnsemblMetazoa" id="PPAI013229-PA"/>
    </source>
</evidence>
<dbReference type="PANTHER" id="PTHR21137:SF35">
    <property type="entry name" value="ODORANT RECEPTOR 19A-RELATED"/>
    <property type="match status" value="1"/>
</dbReference>
<dbReference type="Proteomes" id="UP000092462">
    <property type="component" value="Unassembled WGS sequence"/>
</dbReference>
<proteinExistence type="inferred from homology"/>
<comment type="caution">
    <text evidence="10">Lacks conserved residue(s) required for the propagation of feature annotation.</text>
</comment>
<dbReference type="GO" id="GO:0005549">
    <property type="term" value="F:odorant binding"/>
    <property type="evidence" value="ECO:0007669"/>
    <property type="project" value="InterPro"/>
</dbReference>